<sequence length="68" mass="7729">MILLKDKLEHRDGVMKPPPCALPFILFQRSSVEDEESYTDGRITLLASIIFAVRKQTMCRGDFLCING</sequence>
<dbReference type="Proteomes" id="UP000016511">
    <property type="component" value="Unassembled WGS sequence"/>
</dbReference>
<reference evidence="1 2" key="1">
    <citation type="submission" date="2013-08" db="EMBL/GenBank/DDBJ databases">
        <authorList>
            <person name="Weinstock G."/>
            <person name="Sodergren E."/>
            <person name="Wylie T."/>
            <person name="Fulton L."/>
            <person name="Fulton R."/>
            <person name="Fronick C."/>
            <person name="O'Laughlin M."/>
            <person name="Godfrey J."/>
            <person name="Miner T."/>
            <person name="Herter B."/>
            <person name="Appelbaum E."/>
            <person name="Cordes M."/>
            <person name="Lek S."/>
            <person name="Wollam A."/>
            <person name="Pepin K.H."/>
            <person name="Palsikar V.B."/>
            <person name="Mitreva M."/>
            <person name="Wilson R.K."/>
        </authorList>
    </citation>
    <scope>NUCLEOTIDE SEQUENCE [LARGE SCALE GENOMIC DNA]</scope>
    <source>
        <strain evidence="1 2">ATCC 12856</strain>
    </source>
</reference>
<keyword evidence="2" id="KW-1185">Reference proteome</keyword>
<name>U1XZ93_ANEAE</name>
<evidence type="ECO:0000313" key="2">
    <source>
        <dbReference type="Proteomes" id="UP000016511"/>
    </source>
</evidence>
<proteinExistence type="predicted"/>
<accession>U1XZ93</accession>
<evidence type="ECO:0000313" key="1">
    <source>
        <dbReference type="EMBL" id="ERI04076.1"/>
    </source>
</evidence>
<dbReference type="AlphaFoldDB" id="U1XZ93"/>
<protein>
    <submittedName>
        <fullName evidence="1">Uncharacterized protein</fullName>
    </submittedName>
</protein>
<dbReference type="EMBL" id="AWSJ01000393">
    <property type="protein sequence ID" value="ERI04076.1"/>
    <property type="molecule type" value="Genomic_DNA"/>
</dbReference>
<organism evidence="1 2">
    <name type="scientific">Aneurinibacillus aneurinilyticus ATCC 12856</name>
    <dbReference type="NCBI Taxonomy" id="649747"/>
    <lineage>
        <taxon>Bacteria</taxon>
        <taxon>Bacillati</taxon>
        <taxon>Bacillota</taxon>
        <taxon>Bacilli</taxon>
        <taxon>Bacillales</taxon>
        <taxon>Paenibacillaceae</taxon>
        <taxon>Aneurinibacillus group</taxon>
        <taxon>Aneurinibacillus</taxon>
    </lineage>
</organism>
<comment type="caution">
    <text evidence="1">The sequence shown here is derived from an EMBL/GenBank/DDBJ whole genome shotgun (WGS) entry which is preliminary data.</text>
</comment>
<gene>
    <name evidence="1" type="ORF">HMPREF0083_06194</name>
</gene>
<dbReference type="STRING" id="649747.HMPREF0083_06194"/>
<dbReference type="HOGENOM" id="CLU_2784830_0_0_9"/>